<gene>
    <name evidence="1" type="ordered locus">MycrhN_3561</name>
</gene>
<name>G8RT93_MYCRN</name>
<organism evidence="1 2">
    <name type="scientific">Mycolicibacterium rhodesiae (strain NBB3)</name>
    <name type="common">Mycobacterium rhodesiae</name>
    <dbReference type="NCBI Taxonomy" id="710685"/>
    <lineage>
        <taxon>Bacteria</taxon>
        <taxon>Bacillati</taxon>
        <taxon>Actinomycetota</taxon>
        <taxon>Actinomycetes</taxon>
        <taxon>Mycobacteriales</taxon>
        <taxon>Mycobacteriaceae</taxon>
        <taxon>Mycolicibacterium</taxon>
    </lineage>
</organism>
<proteinExistence type="predicted"/>
<evidence type="ECO:0000313" key="2">
    <source>
        <dbReference type="Proteomes" id="UP000005442"/>
    </source>
</evidence>
<dbReference type="AlphaFoldDB" id="G8RT93"/>
<dbReference type="STRING" id="710685.MycrhN_3561"/>
<dbReference type="PATRIC" id="fig|710685.3.peg.3569"/>
<dbReference type="OrthoDB" id="4715423at2"/>
<reference evidence="1 2" key="1">
    <citation type="submission" date="2011-12" db="EMBL/GenBank/DDBJ databases">
        <title>Complete sequence of Mycobacterium rhodesiae NBB3.</title>
        <authorList>
            <consortium name="US DOE Joint Genome Institute"/>
            <person name="Lucas S."/>
            <person name="Han J."/>
            <person name="Lapidus A."/>
            <person name="Cheng J.-F."/>
            <person name="Goodwin L."/>
            <person name="Pitluck S."/>
            <person name="Peters L."/>
            <person name="Mikhailova N."/>
            <person name="Gu W."/>
            <person name="Detter J.C."/>
            <person name="Han C."/>
            <person name="Tapia R."/>
            <person name="Land M."/>
            <person name="Hauser L."/>
            <person name="Kyrpides N."/>
            <person name="Ivanova N."/>
            <person name="Pagani I."/>
            <person name="Mattes T."/>
            <person name="Holmes A."/>
            <person name="Rutledge P."/>
            <person name="Paulsen I."/>
            <person name="Coleman N."/>
            <person name="Woyke T."/>
        </authorList>
    </citation>
    <scope>NUCLEOTIDE SEQUENCE [LARGE SCALE GENOMIC DNA]</scope>
    <source>
        <strain evidence="1 2">NBB3</strain>
    </source>
</reference>
<evidence type="ECO:0000313" key="1">
    <source>
        <dbReference type="EMBL" id="AEV74080.1"/>
    </source>
</evidence>
<dbReference type="KEGG" id="mrh:MycrhN_3561"/>
<keyword evidence="2" id="KW-1185">Reference proteome</keyword>
<accession>G8RT93</accession>
<dbReference type="RefSeq" id="WP_014211836.1">
    <property type="nucleotide sequence ID" value="NC_016604.1"/>
</dbReference>
<sequence>MIKVLSRRALDIGNEIAGVRENRLGTEPNVQTAYSVEDFAWDHDVNLIGGQAYRLGSAA</sequence>
<dbReference type="Proteomes" id="UP000005442">
    <property type="component" value="Chromosome"/>
</dbReference>
<dbReference type="EMBL" id="CP003169">
    <property type="protein sequence ID" value="AEV74080.1"/>
    <property type="molecule type" value="Genomic_DNA"/>
</dbReference>
<dbReference type="HOGENOM" id="CLU_2955671_0_0_11"/>
<protein>
    <submittedName>
        <fullName evidence="1">Uncharacterized protein</fullName>
    </submittedName>
</protein>
<dbReference type="eggNOG" id="ENOG50326Z2">
    <property type="taxonomic scope" value="Bacteria"/>
</dbReference>